<keyword evidence="1" id="KW-0004">4Fe-4S</keyword>
<name>A0ABR8MZE6_9BACL</name>
<dbReference type="InterPro" id="IPR036188">
    <property type="entry name" value="FAD/NAD-bd_sf"/>
</dbReference>
<keyword evidence="8" id="KW-1185">Reference proteome</keyword>
<evidence type="ECO:0000256" key="6">
    <source>
        <dbReference type="SAM" id="SignalP"/>
    </source>
</evidence>
<keyword evidence="4" id="KW-0408">Iron</keyword>
<keyword evidence="6" id="KW-0732">Signal</keyword>
<evidence type="ECO:0000256" key="5">
    <source>
        <dbReference type="ARBA" id="ARBA00023014"/>
    </source>
</evidence>
<accession>A0ABR8MZE6</accession>
<feature type="chain" id="PRO_5047366547" evidence="6">
    <location>
        <begin position="20"/>
        <end position="478"/>
    </location>
</feature>
<keyword evidence="5" id="KW-0411">Iron-sulfur</keyword>
<protein>
    <submittedName>
        <fullName evidence="7">FAD-dependent oxidoreductase</fullName>
    </submittedName>
</protein>
<gene>
    <name evidence="7" type="ORF">H8B09_21305</name>
</gene>
<dbReference type="SUPFAM" id="SSF51905">
    <property type="entry name" value="FAD/NAD(P)-binding domain"/>
    <property type="match status" value="1"/>
</dbReference>
<dbReference type="Gene3D" id="3.40.50.720">
    <property type="entry name" value="NAD(P)-binding Rossmann-like Domain"/>
    <property type="match status" value="1"/>
</dbReference>
<dbReference type="Proteomes" id="UP000609346">
    <property type="component" value="Unassembled WGS sequence"/>
</dbReference>
<proteinExistence type="predicted"/>
<evidence type="ECO:0000313" key="7">
    <source>
        <dbReference type="EMBL" id="MBD3921320.1"/>
    </source>
</evidence>
<reference evidence="7 8" key="1">
    <citation type="submission" date="2020-09" db="EMBL/GenBank/DDBJ databases">
        <title>Paenibacillus sp. strain PR3 16S rRNA gene Genome sequencing and assembly.</title>
        <authorList>
            <person name="Kim J."/>
        </authorList>
    </citation>
    <scope>NUCLEOTIDE SEQUENCE [LARGE SCALE GENOMIC DNA]</scope>
    <source>
        <strain evidence="7 8">PR3</strain>
    </source>
</reference>
<evidence type="ECO:0000256" key="2">
    <source>
        <dbReference type="ARBA" id="ARBA00022723"/>
    </source>
</evidence>
<keyword evidence="2" id="KW-0479">Metal-binding</keyword>
<evidence type="ECO:0000313" key="8">
    <source>
        <dbReference type="Proteomes" id="UP000609346"/>
    </source>
</evidence>
<keyword evidence="3" id="KW-0560">Oxidoreductase</keyword>
<feature type="signal peptide" evidence="6">
    <location>
        <begin position="1"/>
        <end position="19"/>
    </location>
</feature>
<dbReference type="PANTHER" id="PTHR43498:SF1">
    <property type="entry name" value="COB--COM HETERODISULFIDE REDUCTASE IRON-SULFUR SUBUNIT A"/>
    <property type="match status" value="1"/>
</dbReference>
<evidence type="ECO:0000256" key="1">
    <source>
        <dbReference type="ARBA" id="ARBA00022485"/>
    </source>
</evidence>
<dbReference type="Pfam" id="PF12831">
    <property type="entry name" value="FAD_oxidored"/>
    <property type="match status" value="1"/>
</dbReference>
<dbReference type="EMBL" id="JACXZA010000005">
    <property type="protein sequence ID" value="MBD3921320.1"/>
    <property type="molecule type" value="Genomic_DNA"/>
</dbReference>
<dbReference type="PANTHER" id="PTHR43498">
    <property type="entry name" value="FERREDOXIN:COB-COM HETERODISULFIDE REDUCTASE SUBUNIT A"/>
    <property type="match status" value="1"/>
</dbReference>
<evidence type="ECO:0000256" key="4">
    <source>
        <dbReference type="ARBA" id="ARBA00023004"/>
    </source>
</evidence>
<comment type="caution">
    <text evidence="7">The sequence shown here is derived from an EMBL/GenBank/DDBJ whole genome shotgun (WGS) entry which is preliminary data.</text>
</comment>
<evidence type="ECO:0000256" key="3">
    <source>
        <dbReference type="ARBA" id="ARBA00023002"/>
    </source>
</evidence>
<organism evidence="7 8">
    <name type="scientific">Paenibacillus terricola</name>
    <dbReference type="NCBI Taxonomy" id="2763503"/>
    <lineage>
        <taxon>Bacteria</taxon>
        <taxon>Bacillati</taxon>
        <taxon>Bacillota</taxon>
        <taxon>Bacilli</taxon>
        <taxon>Bacillales</taxon>
        <taxon>Paenibacillaceae</taxon>
        <taxon>Paenibacillus</taxon>
    </lineage>
</organism>
<sequence>MIVLSLLAVALLLSSSVTFSPRSEAAAAATSCTTPCQHYDVVVIGSELEGILLAQAAHKLGKSVLILDPRPKPGGQLIQGQMLVLDEPHDAKARSLVQGEMKRLFDGYNNKSIRTFAEFNQYYNGLIKSIPLESGITIQSIHSVQTTPKGSSRSIQSITYKSRDAKTHTVAASYWVENTDFAAIAGRLGLTRIPGTESLFKGGGPAPEYMAATYMLRFKNVNWNELHEATLRDYPLTKLAAKYGPGTYVDWNFGTGFSNLTAKFKPKDTQLKLRGINSTYQRDGRVIINALLIYDVNPSDDKSVQAAIKKAQDEAPRILEFLRKNIPGYSKAQLDTLPDYLYIREHDRYVSEYVLKRDDLMNSRMFWDNVSIGGYPIDVQGTRRFPYGQGLGKPDRYGLPLRSFEIKGIDNLLTAGKNVGAEAAAYGSVRIQPNTGLAAQVIGIIIGREKKPLRELDAADFKRIHQYLKKDYKIQVQA</sequence>
<dbReference type="InterPro" id="IPR039650">
    <property type="entry name" value="HdrA-like"/>
</dbReference>